<dbReference type="PROSITE" id="PS50119">
    <property type="entry name" value="ZF_BBOX"/>
    <property type="match status" value="1"/>
</dbReference>
<sequence length="695" mass="82577">MKSENFAIPKNQYDPMKEESAQLNYQTVATEFERLYQERNSKKTSHQNEFQIKKRCKIHNHEKRTLYCLFCSRYCCNKCKTLLHQGHTIQSLESRKIEIEKEFETYQDKLQHRLYQEKKQFQILCYNLEENKTRQKKKIRKLSNEFDKLQVILTVRKKEIVEKLNLIKETKQKELQKYKKKQKELFQGITFLKEQICSLDQFKQNHQIKYISNSNNLLKNDLFLILQDLELFQDVPKICCSYNLDIGQQLKMISNIICNTEYDTQATEIEITKNIEAKKKFRFIIKLFSDEKELILPRKIPQFELKIISSKGKIVKSKIGINKDSLKKLFYGHSLIKKPGLYFFEVKIDNICIRNNGEQYFQFRSTPRYSYQNSIIKFPKSVTPNEEIVLKIELKDKDNKPIQIDYNINFDVKIYTKTKNIFINEIKIHRSVKNRLNISNNKLMDEKKQENTDKKLKPENIIYIGKTRINKIGLFKIVINIDKKKFNTKKLIIRTVFQTVKLNKYPYILTNSPLNLKIFKNFTNLPKLNQKLSFIVNKMKKKCKLTYYISDNNFSGKEYYHFKFKIKKIQANHFCIGIAPDIPHFQILIQKTLFFDCSQGTLITPNQLTNYGSKILNDDIVSMLIDLKSKNQNIQFGIDPKGVFWRQRLSPLPMGIAYDRVPKKFRVVLLLFNNVDKFECLKMSGTPICFSNILI</sequence>
<dbReference type="Gene3D" id="3.30.160.60">
    <property type="entry name" value="Classic Zinc Finger"/>
    <property type="match status" value="1"/>
</dbReference>
<accession>A0AAV7YGI1</accession>
<comment type="caution">
    <text evidence="4">The sequence shown here is derived from an EMBL/GenBank/DDBJ whole genome shotgun (WGS) entry which is preliminary data.</text>
</comment>
<proteinExistence type="predicted"/>
<dbReference type="GO" id="GO:0005654">
    <property type="term" value="C:nucleoplasm"/>
    <property type="evidence" value="ECO:0007669"/>
    <property type="project" value="TreeGrafter"/>
</dbReference>
<dbReference type="GO" id="GO:0045087">
    <property type="term" value="P:innate immune response"/>
    <property type="evidence" value="ECO:0007669"/>
    <property type="project" value="TreeGrafter"/>
</dbReference>
<dbReference type="AlphaFoldDB" id="A0AAV7YGI1"/>
<organism evidence="4 5">
    <name type="scientific">Anaeramoeba flamelloides</name>
    <dbReference type="NCBI Taxonomy" id="1746091"/>
    <lineage>
        <taxon>Eukaryota</taxon>
        <taxon>Metamonada</taxon>
        <taxon>Anaeramoebidae</taxon>
        <taxon>Anaeramoeba</taxon>
    </lineage>
</organism>
<evidence type="ECO:0000259" key="3">
    <source>
        <dbReference type="PROSITE" id="PS50119"/>
    </source>
</evidence>
<dbReference type="Proteomes" id="UP001146793">
    <property type="component" value="Unassembled WGS sequence"/>
</dbReference>
<protein>
    <recommendedName>
        <fullName evidence="3">B box-type domain-containing protein</fullName>
    </recommendedName>
</protein>
<evidence type="ECO:0000313" key="5">
    <source>
        <dbReference type="Proteomes" id="UP001146793"/>
    </source>
</evidence>
<dbReference type="EMBL" id="JANTQA010000063">
    <property type="protein sequence ID" value="KAJ3427135.1"/>
    <property type="molecule type" value="Genomic_DNA"/>
</dbReference>
<name>A0AAV7YGI1_9EUKA</name>
<dbReference type="PANTHER" id="PTHR25462">
    <property type="entry name" value="BONUS, ISOFORM C-RELATED"/>
    <property type="match status" value="1"/>
</dbReference>
<reference evidence="4" key="1">
    <citation type="submission" date="2022-08" db="EMBL/GenBank/DDBJ databases">
        <title>Novel sulphate-reducing endosymbionts in the free-living metamonad Anaeramoeba.</title>
        <authorList>
            <person name="Jerlstrom-Hultqvist J."/>
            <person name="Cepicka I."/>
            <person name="Gallot-Lavallee L."/>
            <person name="Salas-Leiva D."/>
            <person name="Curtis B.A."/>
            <person name="Zahonova K."/>
            <person name="Pipaliya S."/>
            <person name="Dacks J."/>
            <person name="Roger A.J."/>
        </authorList>
    </citation>
    <scope>NUCLEOTIDE SEQUENCE</scope>
    <source>
        <strain evidence="4">Busselton2</strain>
    </source>
</reference>
<keyword evidence="1" id="KW-0479">Metal-binding</keyword>
<dbReference type="SUPFAM" id="SSF57845">
    <property type="entry name" value="B-box zinc-binding domain"/>
    <property type="match status" value="1"/>
</dbReference>
<evidence type="ECO:0000256" key="1">
    <source>
        <dbReference type="PROSITE-ProRule" id="PRU00024"/>
    </source>
</evidence>
<dbReference type="GO" id="GO:0008270">
    <property type="term" value="F:zinc ion binding"/>
    <property type="evidence" value="ECO:0007669"/>
    <property type="project" value="UniProtKB-KW"/>
</dbReference>
<dbReference type="GO" id="GO:0061630">
    <property type="term" value="F:ubiquitin protein ligase activity"/>
    <property type="evidence" value="ECO:0007669"/>
    <property type="project" value="TreeGrafter"/>
</dbReference>
<dbReference type="Pfam" id="PF00643">
    <property type="entry name" value="zf-B_box"/>
    <property type="match status" value="1"/>
</dbReference>
<dbReference type="PANTHER" id="PTHR25462:SF299">
    <property type="entry name" value="E3 UBIQUITIN-PROTEIN LIGASE TRIM56"/>
    <property type="match status" value="1"/>
</dbReference>
<keyword evidence="1" id="KW-0863">Zinc-finger</keyword>
<evidence type="ECO:0000313" key="4">
    <source>
        <dbReference type="EMBL" id="KAJ3427135.1"/>
    </source>
</evidence>
<feature type="domain" description="B box-type" evidence="3">
    <location>
        <begin position="51"/>
        <end position="92"/>
    </location>
</feature>
<dbReference type="CDD" id="cd19756">
    <property type="entry name" value="Bbox2"/>
    <property type="match status" value="1"/>
</dbReference>
<keyword evidence="2" id="KW-0175">Coiled coil</keyword>
<keyword evidence="1" id="KW-0862">Zinc</keyword>
<evidence type="ECO:0000256" key="2">
    <source>
        <dbReference type="SAM" id="Coils"/>
    </source>
</evidence>
<dbReference type="InterPro" id="IPR000315">
    <property type="entry name" value="Znf_B-box"/>
</dbReference>
<feature type="coiled-coil region" evidence="2">
    <location>
        <begin position="89"/>
        <end position="184"/>
    </location>
</feature>
<dbReference type="InterPro" id="IPR047153">
    <property type="entry name" value="TRIM45/56/19-like"/>
</dbReference>
<dbReference type="GO" id="GO:0060340">
    <property type="term" value="P:positive regulation of type I interferon-mediated signaling pathway"/>
    <property type="evidence" value="ECO:0007669"/>
    <property type="project" value="TreeGrafter"/>
</dbReference>
<gene>
    <name evidence="4" type="ORF">M0812_26715</name>
</gene>